<dbReference type="PANTHER" id="PTHR31084">
    <property type="entry name" value="ALPHA-L-FUCOSIDASE 2"/>
    <property type="match status" value="1"/>
</dbReference>
<protein>
    <submittedName>
        <fullName evidence="3">Glycosyl hydrolase family 65, N-terminal domain</fullName>
    </submittedName>
</protein>
<evidence type="ECO:0000259" key="2">
    <source>
        <dbReference type="Pfam" id="PF22124"/>
    </source>
</evidence>
<feature type="domain" description="Glycosyl hydrolase family 95 catalytic" evidence="2">
    <location>
        <begin position="257"/>
        <end position="660"/>
    </location>
</feature>
<name>A0A1H9PSE7_9BACI</name>
<sequence length="749" mass="86993">MKNLFPERGIWSRRPADRWEDALVAGNGSHGVMVYGDPVKDTIIGNHCRLYLPQGNSHEIPDLAPFLTETRAIIATEGYEKAIKFQYEKAKELGYQGLTMSDPFHPGFHLLIGTDHKEFDNYSRCINYQTGELTVSYMVRGRQYERRTFVSHADNRIYHQLSPGNYKLYLKNYKNDKLIQSSFQNQSLLQTNFSYVYGDGGYDVMIRIKSEKLSPIQNRTGFYVESGSNILIEMQIVPYSDTHTREVIKTPLYPIASYHKLFDQHKNIHQEKFKRVELNLVSSEERFKCIDDIILNAKSKNSVCPVLLEKMYDAGRYMYICSAGELSPNLQGIWTGTFEPAWSGDFTFDTNVQLSIASALSSNLLEGMEGFFRLIKELLPGFRENAQKYYGSRGIMAAIHASNTGRHFHWNEDWPLHFWTCGAGWLAHWFYEYYRFTGDQLFLKEEVIPLLKEVVLFYEDFLVEDNDGTYRFTPSYSAENGCADNATQDIAVLKQVLNNLLEAHRILNLHCAKVSQWKRMIAKLPSYKVNEEGALKEWISDKEENYNHRHFSHLYPVFQSREFNENTQPEWWEASRIAFEKRLEAWLLNENGDTTSTHGRMHSALCATQFHMSELVEEIFHLLVKNDCFYTSLMMSHYDNQEVFNVDGNGALPQVIHEMLVDNSNKRLTLLGALPASLPSGEIKGIRLPDQLTVNYLYWNLEEKVIKIEITSEIEQVLEIYLPLFKKARLQDHRMMFKQGKRESLEIYL</sequence>
<dbReference type="Gene3D" id="1.50.10.10">
    <property type="match status" value="1"/>
</dbReference>
<accession>A0A1H9PSE7</accession>
<dbReference type="EMBL" id="FOGL01000005">
    <property type="protein sequence ID" value="SER51112.1"/>
    <property type="molecule type" value="Genomic_DNA"/>
</dbReference>
<evidence type="ECO:0000313" key="4">
    <source>
        <dbReference type="Proteomes" id="UP000199687"/>
    </source>
</evidence>
<dbReference type="InterPro" id="IPR027414">
    <property type="entry name" value="GH95_N_dom"/>
</dbReference>
<evidence type="ECO:0000313" key="3">
    <source>
        <dbReference type="EMBL" id="SER51112.1"/>
    </source>
</evidence>
<dbReference type="InterPro" id="IPR008928">
    <property type="entry name" value="6-hairpin_glycosidase_sf"/>
</dbReference>
<dbReference type="GO" id="GO:0004560">
    <property type="term" value="F:alpha-L-fucosidase activity"/>
    <property type="evidence" value="ECO:0007669"/>
    <property type="project" value="TreeGrafter"/>
</dbReference>
<dbReference type="InterPro" id="IPR054363">
    <property type="entry name" value="GH95_cat"/>
</dbReference>
<dbReference type="STRING" id="531814.SAMN04487944_105128"/>
<dbReference type="Proteomes" id="UP000199687">
    <property type="component" value="Unassembled WGS sequence"/>
</dbReference>
<keyword evidence="3" id="KW-0378">Hydrolase</keyword>
<feature type="domain" description="Glycosyl hydrolase family 95 N-terminal" evidence="1">
    <location>
        <begin position="10"/>
        <end position="163"/>
    </location>
</feature>
<proteinExistence type="predicted"/>
<dbReference type="Pfam" id="PF22124">
    <property type="entry name" value="Glyco_hydro_95_cat"/>
    <property type="match status" value="1"/>
</dbReference>
<dbReference type="SUPFAM" id="SSF48208">
    <property type="entry name" value="Six-hairpin glycosidases"/>
    <property type="match status" value="1"/>
</dbReference>
<organism evidence="3 4">
    <name type="scientific">Gracilibacillus ureilyticus</name>
    <dbReference type="NCBI Taxonomy" id="531814"/>
    <lineage>
        <taxon>Bacteria</taxon>
        <taxon>Bacillati</taxon>
        <taxon>Bacillota</taxon>
        <taxon>Bacilli</taxon>
        <taxon>Bacillales</taxon>
        <taxon>Bacillaceae</taxon>
        <taxon>Gracilibacillus</taxon>
    </lineage>
</organism>
<keyword evidence="4" id="KW-1185">Reference proteome</keyword>
<dbReference type="RefSeq" id="WP_089740192.1">
    <property type="nucleotide sequence ID" value="NZ_FOGL01000005.1"/>
</dbReference>
<dbReference type="GO" id="GO:0005975">
    <property type="term" value="P:carbohydrate metabolic process"/>
    <property type="evidence" value="ECO:0007669"/>
    <property type="project" value="InterPro"/>
</dbReference>
<evidence type="ECO:0000259" key="1">
    <source>
        <dbReference type="Pfam" id="PF14498"/>
    </source>
</evidence>
<dbReference type="PANTHER" id="PTHR31084:SF0">
    <property type="entry name" value="ALPHA-L-FUCOSIDASE 2"/>
    <property type="match status" value="1"/>
</dbReference>
<reference evidence="3 4" key="1">
    <citation type="submission" date="2016-10" db="EMBL/GenBank/DDBJ databases">
        <authorList>
            <person name="de Groot N.N."/>
        </authorList>
    </citation>
    <scope>NUCLEOTIDE SEQUENCE [LARGE SCALE GENOMIC DNA]</scope>
    <source>
        <strain evidence="3 4">CGMCC 1.7727</strain>
    </source>
</reference>
<dbReference type="Pfam" id="PF14498">
    <property type="entry name" value="Glyco_hyd_65N_2"/>
    <property type="match status" value="1"/>
</dbReference>
<gene>
    <name evidence="3" type="ORF">SAMN04487944_105128</name>
</gene>
<dbReference type="InterPro" id="IPR012341">
    <property type="entry name" value="6hp_glycosidase-like_sf"/>
</dbReference>
<dbReference type="OrthoDB" id="9802600at2"/>
<dbReference type="AlphaFoldDB" id="A0A1H9PSE7"/>